<dbReference type="InterPro" id="IPR022002">
    <property type="entry name" value="ChsH2_Znr"/>
</dbReference>
<organism evidence="2 3">
    <name type="scientific">Candidatus Methanolliviera hydrocarbonicum</name>
    <dbReference type="NCBI Taxonomy" id="2491085"/>
    <lineage>
        <taxon>Archaea</taxon>
        <taxon>Methanobacteriati</taxon>
        <taxon>Methanobacteriota</taxon>
        <taxon>Candidatus Methanoliparia</taxon>
        <taxon>Candidatus Methanoliparales</taxon>
        <taxon>Candidatus Methanollivieraceae</taxon>
        <taxon>Candidatus Methanolliviera</taxon>
    </lineage>
</organism>
<dbReference type="InterPro" id="IPR012340">
    <property type="entry name" value="NA-bd_OB-fold"/>
</dbReference>
<dbReference type="PANTHER" id="PTHR34075:SF4">
    <property type="entry name" value="DUF35 DOMAIN-CONTAINING PROTEIN"/>
    <property type="match status" value="1"/>
</dbReference>
<accession>A0A520KUH3</accession>
<evidence type="ECO:0000313" key="2">
    <source>
        <dbReference type="EMBL" id="RZN66412.1"/>
    </source>
</evidence>
<dbReference type="AlphaFoldDB" id="A0A520KUH3"/>
<dbReference type="EMBL" id="RXIL01000162">
    <property type="protein sequence ID" value="RZN66412.1"/>
    <property type="molecule type" value="Genomic_DNA"/>
</dbReference>
<evidence type="ECO:0000313" key="3">
    <source>
        <dbReference type="Proteomes" id="UP000320766"/>
    </source>
</evidence>
<feature type="domain" description="ChsH2 rubredoxin-like zinc ribbon" evidence="1">
    <location>
        <begin position="57"/>
        <end position="87"/>
    </location>
</feature>
<comment type="caution">
    <text evidence="2">The sequence shown here is derived from an EMBL/GenBank/DDBJ whole genome shotgun (WGS) entry which is preliminary data.</text>
</comment>
<gene>
    <name evidence="2" type="ORF">EF807_08510</name>
</gene>
<sequence>MGWFRQSHHRYGLGRYPQKEVRIMEKKEREETISIPGEWPLNAYTFKADKVMDRYLEGLKNKRVLGVKCPGCGIIYVPPKPYCGRCHTKLRIDRTEYWVEVSDKGTVQALSIAEDSTVIAVQLDGADTNFPTVLREAKPEDVKVGMRVQAVWVDEPVGRFDDMAYFKPIEE</sequence>
<dbReference type="InterPro" id="IPR052513">
    <property type="entry name" value="Thioester_dehydratase-like"/>
</dbReference>
<proteinExistence type="predicted"/>
<dbReference type="Proteomes" id="UP000320766">
    <property type="component" value="Unassembled WGS sequence"/>
</dbReference>
<dbReference type="Pfam" id="PF12172">
    <property type="entry name" value="zf-ChsH2"/>
    <property type="match status" value="1"/>
</dbReference>
<evidence type="ECO:0000259" key="1">
    <source>
        <dbReference type="Pfam" id="PF12172"/>
    </source>
</evidence>
<reference evidence="2 3" key="1">
    <citation type="journal article" date="2019" name="Nat. Microbiol.">
        <title>Wide diversity of methane and short-chain alkane metabolisms in uncultured archaea.</title>
        <authorList>
            <person name="Borrel G."/>
            <person name="Adam P.S."/>
            <person name="McKay L.J."/>
            <person name="Chen L.X."/>
            <person name="Sierra-Garcia I.N."/>
            <person name="Sieber C.M."/>
            <person name="Letourneur Q."/>
            <person name="Ghozlane A."/>
            <person name="Andersen G.L."/>
            <person name="Li W.J."/>
            <person name="Hallam S.J."/>
            <person name="Muyzer G."/>
            <person name="de Oliveira V.M."/>
            <person name="Inskeep W.P."/>
            <person name="Banfield J.F."/>
            <person name="Gribaldo S."/>
        </authorList>
    </citation>
    <scope>NUCLEOTIDE SEQUENCE [LARGE SCALE GENOMIC DNA]</scope>
    <source>
        <strain evidence="2">NM1b</strain>
    </source>
</reference>
<name>A0A520KUH3_9EURY</name>
<protein>
    <recommendedName>
        <fullName evidence="1">ChsH2 rubredoxin-like zinc ribbon domain-containing protein</fullName>
    </recommendedName>
</protein>
<dbReference type="SUPFAM" id="SSF50249">
    <property type="entry name" value="Nucleic acid-binding proteins"/>
    <property type="match status" value="1"/>
</dbReference>
<dbReference type="PANTHER" id="PTHR34075">
    <property type="entry name" value="BLR3430 PROTEIN"/>
    <property type="match status" value="1"/>
</dbReference>
<dbReference type="Gene3D" id="6.10.30.10">
    <property type="match status" value="1"/>
</dbReference>